<proteinExistence type="predicted"/>
<dbReference type="Proteomes" id="UP000051682">
    <property type="component" value="Unassembled WGS sequence"/>
</dbReference>
<keyword evidence="1" id="KW-0175">Coiled coil</keyword>
<evidence type="ECO:0008006" key="4">
    <source>
        <dbReference type="Google" id="ProtNLM"/>
    </source>
</evidence>
<dbReference type="EMBL" id="LLYZ01000001">
    <property type="protein sequence ID" value="KQK27549.1"/>
    <property type="molecule type" value="Genomic_DNA"/>
</dbReference>
<evidence type="ECO:0000313" key="2">
    <source>
        <dbReference type="EMBL" id="KQK27549.1"/>
    </source>
</evidence>
<dbReference type="STRING" id="452084.AR438_00420"/>
<dbReference type="OrthoDB" id="6397230at2"/>
<sequence length="534" mass="62290">MIVKKVAFGNLNEAFIENRFKNATNIIFSNDNNRGKTLLMQSLIYSIGYESIFPNSFNPKKYFFYSKIEFNNATFEFLRKGNSILVLNDNSFNIFNTISEFKYYFDKEIYQLPKIDKNGEQKKVDLSLFYEIFFLGQDNRNTSNLIVKGQNSKIDFINMVYSMKGVSISSHNKYDVENLKKEKLVLESKIRGEIRKIKILKQSPQIATFISSASNNIDFKNISNQLKDLHLNIADLKKQRNREENRKIKLENLITELTSLNRSLNEGKVKCSDCGSNKIIFSNEDFKFEVSNNYVRKNIIDSIKSNIAIKHEIISELNNNIIKEQTQVNNLLENSTPEVKNYILFQDEITDSKIVDKIVSNLQKDLEEIEKKLQNNVINITSNKDLQKSILSKIILEMKNYYFKIDPQGLLVFEDLFTKTGETYSGSEGQEYYFCKLMALNNILSHNFPLIIDSFREGELSSSKEILMLDEFIKLNKQVILTSTLKDEEYDSDKYYKIENLNVIDYSNLADSKILQERYVENFKKILDKFGIRE</sequence>
<dbReference type="RefSeq" id="WP_056010562.1">
    <property type="nucleotide sequence ID" value="NZ_LLYZ01000001.1"/>
</dbReference>
<dbReference type="AlphaFoldDB" id="A0A0Q3HYB6"/>
<organism evidence="2 3">
    <name type="scientific">Chryseobacterium aquaticum</name>
    <dbReference type="NCBI Taxonomy" id="452084"/>
    <lineage>
        <taxon>Bacteria</taxon>
        <taxon>Pseudomonadati</taxon>
        <taxon>Bacteroidota</taxon>
        <taxon>Flavobacteriia</taxon>
        <taxon>Flavobacteriales</taxon>
        <taxon>Weeksellaceae</taxon>
        <taxon>Chryseobacterium group</taxon>
        <taxon>Chryseobacterium</taxon>
    </lineage>
</organism>
<keyword evidence="3" id="KW-1185">Reference proteome</keyword>
<accession>A0A0Q3HYB6</accession>
<feature type="coiled-coil region" evidence="1">
    <location>
        <begin position="176"/>
        <end position="260"/>
    </location>
</feature>
<name>A0A0Q3HYB6_9FLAO</name>
<comment type="caution">
    <text evidence="2">The sequence shown here is derived from an EMBL/GenBank/DDBJ whole genome shotgun (WGS) entry which is preliminary data.</text>
</comment>
<gene>
    <name evidence="2" type="ORF">AR438_00420</name>
</gene>
<reference evidence="2 3" key="1">
    <citation type="submission" date="2015-10" db="EMBL/GenBank/DDBJ databases">
        <title>Chryseobacterium aquaticum genome.</title>
        <authorList>
            <person name="Newman J.D."/>
            <person name="Ferguson M.B."/>
            <person name="Miller J.R."/>
        </authorList>
    </citation>
    <scope>NUCLEOTIDE SEQUENCE [LARGE SCALE GENOMIC DNA]</scope>
    <source>
        <strain evidence="2 3">KCTC 12483</strain>
    </source>
</reference>
<protein>
    <recommendedName>
        <fullName evidence="4">Rad50/SbcC-type AAA domain-containing protein</fullName>
    </recommendedName>
</protein>
<evidence type="ECO:0000313" key="3">
    <source>
        <dbReference type="Proteomes" id="UP000051682"/>
    </source>
</evidence>
<evidence type="ECO:0000256" key="1">
    <source>
        <dbReference type="SAM" id="Coils"/>
    </source>
</evidence>